<dbReference type="GO" id="GO:0016787">
    <property type="term" value="F:hydrolase activity"/>
    <property type="evidence" value="ECO:0007669"/>
    <property type="project" value="UniProtKB-KW"/>
</dbReference>
<evidence type="ECO:0000256" key="3">
    <source>
        <dbReference type="SAM" id="SignalP"/>
    </source>
</evidence>
<feature type="signal peptide" evidence="3">
    <location>
        <begin position="1"/>
        <end position="35"/>
    </location>
</feature>
<dbReference type="CDD" id="cd13925">
    <property type="entry name" value="RPF"/>
    <property type="match status" value="1"/>
</dbReference>
<feature type="chain" id="PRO_5038585460" evidence="3">
    <location>
        <begin position="36"/>
        <end position="142"/>
    </location>
</feature>
<keyword evidence="3" id="KW-0732">Signal</keyword>
<dbReference type="Proteomes" id="UP000002247">
    <property type="component" value="Chromosome"/>
</dbReference>
<keyword evidence="2" id="KW-0378">Hydrolase</keyword>
<dbReference type="EMBL" id="CP001958">
    <property type="protein sequence ID" value="ADG97058.1"/>
    <property type="molecule type" value="Genomic_DNA"/>
</dbReference>
<dbReference type="InterPro" id="IPR010618">
    <property type="entry name" value="RPF"/>
</dbReference>
<feature type="domain" description="Resuscitation-promoting factor core lysozyme-like" evidence="4">
    <location>
        <begin position="38"/>
        <end position="107"/>
    </location>
</feature>
<evidence type="ECO:0000256" key="1">
    <source>
        <dbReference type="ARBA" id="ARBA00010830"/>
    </source>
</evidence>
<evidence type="ECO:0000259" key="4">
    <source>
        <dbReference type="Pfam" id="PF06737"/>
    </source>
</evidence>
<reference evidence="5 6" key="1">
    <citation type="journal article" date="2010" name="Stand. Genomic Sci.">
        <title>Complete genome sequence of Segniliparus rotundus type strain (CDC 1076).</title>
        <authorList>
            <person name="Sikorski J."/>
            <person name="Lapidus A."/>
            <person name="Copeland A."/>
            <person name="Misra M."/>
            <person name="Glavina Del Rio T."/>
            <person name="Nolan M."/>
            <person name="Lucas S."/>
            <person name="Chen F."/>
            <person name="Tice H."/>
            <person name="Cheng J.F."/>
            <person name="Jando M."/>
            <person name="Schneider S."/>
            <person name="Bruce D."/>
            <person name="Goodwin L."/>
            <person name="Pitluck S."/>
            <person name="Liolios K."/>
            <person name="Mikhailova N."/>
            <person name="Pati A."/>
            <person name="Ivanova N."/>
            <person name="Mavromatis K."/>
            <person name="Chen A."/>
            <person name="Palaniappan K."/>
            <person name="Chertkov O."/>
            <person name="Land M."/>
            <person name="Hauser L."/>
            <person name="Chang Y.J."/>
            <person name="Jeffries C.D."/>
            <person name="Brettin T."/>
            <person name="Detter J.C."/>
            <person name="Han C."/>
            <person name="Rohde M."/>
            <person name="Goker M."/>
            <person name="Bristow J."/>
            <person name="Eisen J.A."/>
            <person name="Markowitz V."/>
            <person name="Hugenholtz P."/>
            <person name="Kyrpides N.C."/>
            <person name="Klenk H.P."/>
        </authorList>
    </citation>
    <scope>NUCLEOTIDE SEQUENCE [LARGE SCALE GENOMIC DNA]</scope>
    <source>
        <strain evidence="6">ATCC BAA-972 / CDC 1076 / CIP 108378 / DSM 44985 / JCM 13578</strain>
    </source>
</reference>
<evidence type="ECO:0000313" key="5">
    <source>
        <dbReference type="EMBL" id="ADG97058.1"/>
    </source>
</evidence>
<dbReference type="RefSeq" id="WP_013137514.1">
    <property type="nucleotide sequence ID" value="NC_014168.1"/>
</dbReference>
<dbReference type="InterPro" id="IPR023346">
    <property type="entry name" value="Lysozyme-like_dom_sf"/>
</dbReference>
<dbReference type="KEGG" id="srt:Srot_0576"/>
<dbReference type="SUPFAM" id="SSF53955">
    <property type="entry name" value="Lysozyme-like"/>
    <property type="match status" value="1"/>
</dbReference>
<dbReference type="Pfam" id="PF06737">
    <property type="entry name" value="Transglycosylas"/>
    <property type="match status" value="1"/>
</dbReference>
<dbReference type="STRING" id="640132.Srot_0576"/>
<dbReference type="CAZy" id="GH23">
    <property type="family name" value="Glycoside Hydrolase Family 23"/>
</dbReference>
<proteinExistence type="inferred from homology"/>
<dbReference type="HOGENOM" id="CLU_123842_0_1_11"/>
<evidence type="ECO:0000256" key="2">
    <source>
        <dbReference type="ARBA" id="ARBA00022801"/>
    </source>
</evidence>
<sequence length="142" mass="14718">MKPHQNPMKPMGRRMRVVLLLAAVALGASSSAALSSPVDWDAIAQCESGGNWAADTGNGFYGGLQISASTWRANGGVGSPAAASPQEQIAVADRIMAAQGPSAWPKCAMSTGNAAVGSIPNILTQLEKALPVRPCWIPLRCY</sequence>
<protein>
    <submittedName>
        <fullName evidence="5">Transglycosylase domain protein</fullName>
    </submittedName>
</protein>
<dbReference type="Gene3D" id="1.10.530.10">
    <property type="match status" value="1"/>
</dbReference>
<dbReference type="AlphaFoldDB" id="D6ZCL6"/>
<name>D6ZCL6_SEGRD</name>
<organism evidence="5 6">
    <name type="scientific">Segniliparus rotundus (strain ATCC BAA-972 / CDC 1076 / CIP 108378 / DSM 44985 / JCM 13578)</name>
    <dbReference type="NCBI Taxonomy" id="640132"/>
    <lineage>
        <taxon>Bacteria</taxon>
        <taxon>Bacillati</taxon>
        <taxon>Actinomycetota</taxon>
        <taxon>Actinomycetes</taxon>
        <taxon>Mycobacteriales</taxon>
        <taxon>Segniliparaceae</taxon>
        <taxon>Segniliparus</taxon>
    </lineage>
</organism>
<comment type="similarity">
    <text evidence="1">Belongs to the transglycosylase family. Rpf subfamily.</text>
</comment>
<accession>D6ZCL6</accession>
<evidence type="ECO:0000313" key="6">
    <source>
        <dbReference type="Proteomes" id="UP000002247"/>
    </source>
</evidence>
<gene>
    <name evidence="5" type="ordered locus">Srot_0576</name>
</gene>
<keyword evidence="6" id="KW-1185">Reference proteome</keyword>
<dbReference type="eggNOG" id="COG1652">
    <property type="taxonomic scope" value="Bacteria"/>
</dbReference>